<proteinExistence type="predicted"/>
<comment type="caution">
    <text evidence="1">The sequence shown here is derived from an EMBL/GenBank/DDBJ whole genome shotgun (WGS) entry which is preliminary data.</text>
</comment>
<sequence>MIETRVDGSPASVRAAATWLRASLGPVLVQSADEQASARSAASSSWEGDAADAYQAFTSPVISATDAHAERVGRGAGALDAYASQLQALANTMADLRDEAAAGGLSVDGTRIMPPTAPAYGPYIPGSPAEAEAEAAADRVALYNELVGRTDAAFVEFVGWTDGQLPADVADAQEDDGLEAVWGEVQGLLPNFASGAGAGLAGVALTRLGQGYRAEASEFRRRSRVSGDPRVRGQATTPEGRARLDDLLGRAGTLGRLGRIFSGPAGIAIDVGFGIYEGATTGDWDRAAWTTGTSIVLGAGAAVVLSTVGAPVVLTVLGAGLIAAGGSWVAGQIHDNWDDITSWTGDRWDDATGWAGDRVDDVKDLGGDVWDAVTPW</sequence>
<gene>
    <name evidence="1" type="ORF">QE364_000240</name>
</gene>
<dbReference type="Proteomes" id="UP001261666">
    <property type="component" value="Unassembled WGS sequence"/>
</dbReference>
<evidence type="ECO:0000313" key="1">
    <source>
        <dbReference type="EMBL" id="MDR6208552.1"/>
    </source>
</evidence>
<name>A0ACC6IDH0_9ACTN</name>
<organism evidence="1 2">
    <name type="scientific">Nocardioides zeae</name>
    <dbReference type="NCBI Taxonomy" id="1457234"/>
    <lineage>
        <taxon>Bacteria</taxon>
        <taxon>Bacillati</taxon>
        <taxon>Actinomycetota</taxon>
        <taxon>Actinomycetes</taxon>
        <taxon>Propionibacteriales</taxon>
        <taxon>Nocardioidaceae</taxon>
        <taxon>Nocardioides</taxon>
    </lineage>
</organism>
<accession>A0ACC6IDH0</accession>
<protein>
    <submittedName>
        <fullName evidence="1">Uncharacterized protein YukE</fullName>
    </submittedName>
</protein>
<dbReference type="EMBL" id="JAVIZJ010000001">
    <property type="protein sequence ID" value="MDR6208552.1"/>
    <property type="molecule type" value="Genomic_DNA"/>
</dbReference>
<reference evidence="1" key="1">
    <citation type="submission" date="2023-08" db="EMBL/GenBank/DDBJ databases">
        <title>Functional and genomic diversity of the sorghum phyllosphere microbiome.</title>
        <authorList>
            <person name="Shade A."/>
        </authorList>
    </citation>
    <scope>NUCLEOTIDE SEQUENCE</scope>
    <source>
        <strain evidence="1">SORGH_AS_0885</strain>
    </source>
</reference>
<evidence type="ECO:0000313" key="2">
    <source>
        <dbReference type="Proteomes" id="UP001261666"/>
    </source>
</evidence>
<keyword evidence="2" id="KW-1185">Reference proteome</keyword>